<keyword evidence="1" id="KW-1133">Transmembrane helix</keyword>
<sequence length="119" mass="12852">MSASIVSSTNQTRQYTAADVAGAAAGAGVLLLLASAGVFFGIFYQHKSSDRPPKPNVKPTLLRRTAAEPHISPRRPRIRRICRWGVEDPGMTLNPHPKAVVSRTILVKRVVAAEVLVTL</sequence>
<feature type="transmembrane region" description="Helical" evidence="1">
    <location>
        <begin position="20"/>
        <end position="44"/>
    </location>
</feature>
<evidence type="ECO:0000313" key="3">
    <source>
        <dbReference type="Proteomes" id="UP001324427"/>
    </source>
</evidence>
<protein>
    <submittedName>
        <fullName evidence="2">Uncharacterized protein</fullName>
    </submittedName>
</protein>
<keyword evidence="1" id="KW-0472">Membrane</keyword>
<dbReference type="Proteomes" id="UP001324427">
    <property type="component" value="Unassembled WGS sequence"/>
</dbReference>
<keyword evidence="1" id="KW-0812">Transmembrane</keyword>
<organism evidence="2 3">
    <name type="scientific">Oleoguttula mirabilis</name>
    <dbReference type="NCBI Taxonomy" id="1507867"/>
    <lineage>
        <taxon>Eukaryota</taxon>
        <taxon>Fungi</taxon>
        <taxon>Dikarya</taxon>
        <taxon>Ascomycota</taxon>
        <taxon>Pezizomycotina</taxon>
        <taxon>Dothideomycetes</taxon>
        <taxon>Dothideomycetidae</taxon>
        <taxon>Mycosphaerellales</taxon>
        <taxon>Teratosphaeriaceae</taxon>
        <taxon>Oleoguttula</taxon>
    </lineage>
</organism>
<reference evidence="2 3" key="1">
    <citation type="submission" date="2021-11" db="EMBL/GenBank/DDBJ databases">
        <title>Black yeast isolated from Biological Soil Crust.</title>
        <authorList>
            <person name="Kurbessoian T."/>
        </authorList>
    </citation>
    <scope>NUCLEOTIDE SEQUENCE [LARGE SCALE GENOMIC DNA]</scope>
    <source>
        <strain evidence="2 3">CCFEE 5522</strain>
    </source>
</reference>
<gene>
    <name evidence="2" type="ORF">LTR36_010868</name>
</gene>
<dbReference type="EMBL" id="JAVFHQ010000091">
    <property type="protein sequence ID" value="KAK4539523.1"/>
    <property type="molecule type" value="Genomic_DNA"/>
</dbReference>
<comment type="caution">
    <text evidence="2">The sequence shown here is derived from an EMBL/GenBank/DDBJ whole genome shotgun (WGS) entry which is preliminary data.</text>
</comment>
<keyword evidence="3" id="KW-1185">Reference proteome</keyword>
<dbReference type="AlphaFoldDB" id="A0AAV9J4H6"/>
<accession>A0AAV9J4H6</accession>
<name>A0AAV9J4H6_9PEZI</name>
<evidence type="ECO:0000313" key="2">
    <source>
        <dbReference type="EMBL" id="KAK4539523.1"/>
    </source>
</evidence>
<evidence type="ECO:0000256" key="1">
    <source>
        <dbReference type="SAM" id="Phobius"/>
    </source>
</evidence>
<proteinExistence type="predicted"/>